<evidence type="ECO:0000256" key="9">
    <source>
        <dbReference type="SAM" id="MobiDB-lite"/>
    </source>
</evidence>
<dbReference type="InterPro" id="IPR035906">
    <property type="entry name" value="MetI-like_sf"/>
</dbReference>
<organism evidence="12 13">
    <name type="scientific">Streptococcus australis ATCC 700641</name>
    <dbReference type="NCBI Taxonomy" id="888833"/>
    <lineage>
        <taxon>Bacteria</taxon>
        <taxon>Bacillati</taxon>
        <taxon>Bacillota</taxon>
        <taxon>Bacilli</taxon>
        <taxon>Lactobacillales</taxon>
        <taxon>Streptococcaceae</taxon>
        <taxon>Streptococcus</taxon>
    </lineage>
</organism>
<feature type="chain" id="PRO_5003224547" evidence="10">
    <location>
        <begin position="45"/>
        <end position="754"/>
    </location>
</feature>
<feature type="signal peptide" evidence="10">
    <location>
        <begin position="1"/>
        <end position="44"/>
    </location>
</feature>
<dbReference type="eggNOG" id="COG0765">
    <property type="taxonomic scope" value="Bacteria"/>
</dbReference>
<evidence type="ECO:0000313" key="13">
    <source>
        <dbReference type="Proteomes" id="UP000002814"/>
    </source>
</evidence>
<evidence type="ECO:0000256" key="7">
    <source>
        <dbReference type="ARBA" id="ARBA00023136"/>
    </source>
</evidence>
<dbReference type="Gene3D" id="3.40.190.10">
    <property type="entry name" value="Periplasmic binding protein-like II"/>
    <property type="match status" value="4"/>
</dbReference>
<evidence type="ECO:0000256" key="3">
    <source>
        <dbReference type="ARBA" id="ARBA00022475"/>
    </source>
</evidence>
<feature type="region of interest" description="Disordered" evidence="9">
    <location>
        <begin position="265"/>
        <end position="299"/>
    </location>
</feature>
<evidence type="ECO:0000256" key="6">
    <source>
        <dbReference type="ARBA" id="ARBA00022989"/>
    </source>
</evidence>
<keyword evidence="7 8" id="KW-0472">Membrane</keyword>
<evidence type="ECO:0000256" key="1">
    <source>
        <dbReference type="ARBA" id="ARBA00004651"/>
    </source>
</evidence>
<comment type="similarity">
    <text evidence="8">Belongs to the binding-protein-dependent transport system permease family.</text>
</comment>
<evidence type="ECO:0000313" key="12">
    <source>
        <dbReference type="EMBL" id="EFV99253.1"/>
    </source>
</evidence>
<feature type="transmembrane region" description="Helical" evidence="8">
    <location>
        <begin position="551"/>
        <end position="577"/>
    </location>
</feature>
<evidence type="ECO:0000256" key="8">
    <source>
        <dbReference type="RuleBase" id="RU363032"/>
    </source>
</evidence>
<dbReference type="HOGENOM" id="CLU_019602_20_0_9"/>
<feature type="compositionally biased region" description="Low complexity" evidence="9">
    <location>
        <begin position="265"/>
        <end position="288"/>
    </location>
</feature>
<dbReference type="GO" id="GO:0043190">
    <property type="term" value="C:ATP-binding cassette (ABC) transporter complex"/>
    <property type="evidence" value="ECO:0007669"/>
    <property type="project" value="InterPro"/>
</dbReference>
<reference evidence="12 13" key="1">
    <citation type="submission" date="2010-12" db="EMBL/GenBank/DDBJ databases">
        <authorList>
            <person name="Muzny D."/>
            <person name="Qin X."/>
            <person name="Deng J."/>
            <person name="Jiang H."/>
            <person name="Liu Y."/>
            <person name="Qu J."/>
            <person name="Song X.-Z."/>
            <person name="Zhang L."/>
            <person name="Thornton R."/>
            <person name="Coyle M."/>
            <person name="Francisco L."/>
            <person name="Jackson L."/>
            <person name="Javaid M."/>
            <person name="Korchina V."/>
            <person name="Kovar C."/>
            <person name="Mata R."/>
            <person name="Mathew T."/>
            <person name="Ngo R."/>
            <person name="Nguyen L."/>
            <person name="Nguyen N."/>
            <person name="Okwuonu G."/>
            <person name="Ongeri F."/>
            <person name="Pham C."/>
            <person name="Simmons D."/>
            <person name="Wilczek-Boney K."/>
            <person name="Hale W."/>
            <person name="Jakkamsetti A."/>
            <person name="Pham P."/>
            <person name="Ruth R."/>
            <person name="San Lucas F."/>
            <person name="Warren J."/>
            <person name="Zhang J."/>
            <person name="Zhao Z."/>
            <person name="Zhou C."/>
            <person name="Zhu D."/>
            <person name="Lee S."/>
            <person name="Bess C."/>
            <person name="Blankenburg K."/>
            <person name="Forbes L."/>
            <person name="Fu Q."/>
            <person name="Gubbala S."/>
            <person name="Hirani K."/>
            <person name="Jayaseelan J.C."/>
            <person name="Lara F."/>
            <person name="Munidasa M."/>
            <person name="Palculict T."/>
            <person name="Patil S."/>
            <person name="Pu L.-L."/>
            <person name="Saada N."/>
            <person name="Tang L."/>
            <person name="Weissenberger G."/>
            <person name="Zhu Y."/>
            <person name="Hemphill L."/>
            <person name="Shang Y."/>
            <person name="Youmans B."/>
            <person name="Ayvaz T."/>
            <person name="Ross M."/>
            <person name="Santibanez J."/>
            <person name="Aqrawi P."/>
            <person name="Gross S."/>
            <person name="Joshi V."/>
            <person name="Fowler G."/>
            <person name="Nazareth L."/>
            <person name="Reid J."/>
            <person name="Worley K."/>
            <person name="Petrosino J."/>
            <person name="Highlander S."/>
            <person name="Gibbs R."/>
        </authorList>
    </citation>
    <scope>NUCLEOTIDE SEQUENCE [LARGE SCALE GENOMIC DNA]</scope>
    <source>
        <strain evidence="12 13">ATCC 700641</strain>
    </source>
</reference>
<dbReference type="CDD" id="cd13619">
    <property type="entry name" value="PBP2_GlnP"/>
    <property type="match status" value="1"/>
</dbReference>
<keyword evidence="13" id="KW-1185">Reference proteome</keyword>
<proteinExistence type="inferred from homology"/>
<keyword evidence="6 8" id="KW-1133">Transmembrane helix</keyword>
<comment type="subcellular location">
    <subcellularLocation>
        <location evidence="1 8">Cell membrane</location>
        <topology evidence="1 8">Multi-pass membrane protein</topology>
    </subcellularLocation>
</comment>
<keyword evidence="5 10" id="KW-0732">Signal</keyword>
<keyword evidence="4 8" id="KW-0812">Transmembrane</keyword>
<evidence type="ECO:0000256" key="5">
    <source>
        <dbReference type="ARBA" id="ARBA00022729"/>
    </source>
</evidence>
<dbReference type="InterPro" id="IPR000515">
    <property type="entry name" value="MetI-like"/>
</dbReference>
<feature type="transmembrane region" description="Helical" evidence="8">
    <location>
        <begin position="589"/>
        <end position="610"/>
    </location>
</feature>
<dbReference type="SMART" id="SM00079">
    <property type="entry name" value="PBPe"/>
    <property type="match status" value="1"/>
</dbReference>
<dbReference type="SMART" id="SM00062">
    <property type="entry name" value="PBPb"/>
    <property type="match status" value="2"/>
</dbReference>
<comment type="caution">
    <text evidence="12">The sequence shown here is derived from an EMBL/GenBank/DDBJ whole genome shotgun (WGS) entry which is preliminary data.</text>
</comment>
<dbReference type="InterPro" id="IPR001638">
    <property type="entry name" value="Solute-binding_3/MltF_N"/>
</dbReference>
<sequence length="754" mass="82559">MGIPSIAHYESIGLDIKENEMKKKLVACLLFLFPLFAFASQAQAETVKVVFDTAYAPFEFKDSDQVYKGIDVEILDKVAEINGWTLDKSFPGFDAAVNMVQSGQADAIMAGMTKTKEREQVFAMSDTYYDTKVVIATKKANKITSYDQLKGKTVGVKNGTAAQRFLQKNKDKYGYNIKTFDTSDLMNNSLSTGAVDAIMDDQPVIEYAIKQGQDLSINMEGEAVGSFAFGVKKDGSHENLIKQFNTALAQMKKDGTLDQIIEKWTGSSQSSSSTTTTASTSAVPETSTEAGQKATPKKKKYKISSDSSFAPFVFQNDQSKYTGIDMELIKAIAKDQGFTLEISNPGFDAAVSDVQNGNADGMIAGMTITDARKATFDFSDPYYTTNSILAVQESSKISSYEDLKGKTVGVKNGTASQTFLEENKSKYGYKIKTFSDGASMYDSLNSGSVAAIMDDEPVIKYAIKQGRKFKTPIEGTPSGQIAFAVQKDSNPELIEMFNNGLANLKESGEYQKILDKYLSSDSDETTDSTSVDETTIWGLLQNNYKQLLSGLGVTIALALLSFAIAMVIGIIFGMFSVSPYKWLRWTAEIFVDVIRGIPLMILAAFIFWGIPNLIESMTGHQSPINDFLAGTIALSLNAAAYIAEIVRGGIQAVPAGQMEASRSLGISYSKTMRKIILPQATKLMLPNFVNQFVIALKDTTIVSAIGLVELFQTGKIIIARNYQSFKMYAILAVFYLVIITLLTRFAKRLEKRAN</sequence>
<dbReference type="FunFam" id="1.10.3720.10:FF:000083">
    <property type="entry name" value="Amino acid ABC transporter permease"/>
    <property type="match status" value="1"/>
</dbReference>
<keyword evidence="2 8" id="KW-0813">Transport</keyword>
<dbReference type="CDD" id="cd06261">
    <property type="entry name" value="TM_PBP2"/>
    <property type="match status" value="1"/>
</dbReference>
<dbReference type="EMBL" id="AEQR01000019">
    <property type="protein sequence ID" value="EFV99253.1"/>
    <property type="molecule type" value="Genomic_DNA"/>
</dbReference>
<dbReference type="SUPFAM" id="SSF53850">
    <property type="entry name" value="Periplasmic binding protein-like II"/>
    <property type="match status" value="2"/>
</dbReference>
<name>E7SAZ4_9STRE</name>
<dbReference type="AlphaFoldDB" id="E7SAZ4"/>
<feature type="transmembrane region" description="Helical" evidence="8">
    <location>
        <begin position="727"/>
        <end position="746"/>
    </location>
</feature>
<dbReference type="Pfam" id="PF00497">
    <property type="entry name" value="SBP_bac_3"/>
    <property type="match status" value="2"/>
</dbReference>
<feature type="domain" description="ABC transmembrane type-1" evidence="11">
    <location>
        <begin position="551"/>
        <end position="746"/>
    </location>
</feature>
<accession>E7SAZ4</accession>
<protein>
    <submittedName>
        <fullName evidence="12">ABC transporter, permease protein</fullName>
    </submittedName>
</protein>
<dbReference type="InterPro" id="IPR010065">
    <property type="entry name" value="AA_ABC_transptr_permease_3TM"/>
</dbReference>
<evidence type="ECO:0000259" key="11">
    <source>
        <dbReference type="PROSITE" id="PS50928"/>
    </source>
</evidence>
<evidence type="ECO:0000256" key="10">
    <source>
        <dbReference type="SAM" id="SignalP"/>
    </source>
</evidence>
<dbReference type="Pfam" id="PF00528">
    <property type="entry name" value="BPD_transp_1"/>
    <property type="match status" value="1"/>
</dbReference>
<dbReference type="SUPFAM" id="SSF161098">
    <property type="entry name" value="MetI-like"/>
    <property type="match status" value="1"/>
</dbReference>
<dbReference type="Gene3D" id="1.10.3720.10">
    <property type="entry name" value="MetI-like"/>
    <property type="match status" value="1"/>
</dbReference>
<dbReference type="eggNOG" id="COG0834">
    <property type="taxonomic scope" value="Bacteria"/>
</dbReference>
<dbReference type="PANTHER" id="PTHR35936">
    <property type="entry name" value="MEMBRANE-BOUND LYTIC MUREIN TRANSGLYCOSYLASE F"/>
    <property type="match status" value="1"/>
</dbReference>
<dbReference type="Proteomes" id="UP000002814">
    <property type="component" value="Unassembled WGS sequence"/>
</dbReference>
<dbReference type="InterPro" id="IPR001320">
    <property type="entry name" value="Iontro_rcpt_C"/>
</dbReference>
<gene>
    <name evidence="12" type="primary">glnP</name>
    <name evidence="12" type="ORF">HMPREF9421_1361</name>
</gene>
<evidence type="ECO:0000256" key="2">
    <source>
        <dbReference type="ARBA" id="ARBA00022448"/>
    </source>
</evidence>
<dbReference type="NCBIfam" id="TIGR01726">
    <property type="entry name" value="HEQRo_perm_3TM"/>
    <property type="match status" value="1"/>
</dbReference>
<dbReference type="GO" id="GO:0015276">
    <property type="term" value="F:ligand-gated monoatomic ion channel activity"/>
    <property type="evidence" value="ECO:0007669"/>
    <property type="project" value="InterPro"/>
</dbReference>
<dbReference type="PANTHER" id="PTHR35936:SF17">
    <property type="entry name" value="ARGININE-BINDING EXTRACELLULAR PROTEIN ARTP"/>
    <property type="match status" value="1"/>
</dbReference>
<evidence type="ECO:0000256" key="4">
    <source>
        <dbReference type="ARBA" id="ARBA00022692"/>
    </source>
</evidence>
<dbReference type="PROSITE" id="PS50928">
    <property type="entry name" value="ABC_TM1"/>
    <property type="match status" value="1"/>
</dbReference>
<keyword evidence="3" id="KW-1003">Cell membrane</keyword>